<dbReference type="InterPro" id="IPR051393">
    <property type="entry name" value="ABC_transporter_permease"/>
</dbReference>
<evidence type="ECO:0000256" key="6">
    <source>
        <dbReference type="ARBA" id="ARBA00023136"/>
    </source>
</evidence>
<dbReference type="Gene3D" id="1.10.3720.10">
    <property type="entry name" value="MetI-like"/>
    <property type="match status" value="1"/>
</dbReference>
<dbReference type="GO" id="GO:0005886">
    <property type="term" value="C:plasma membrane"/>
    <property type="evidence" value="ECO:0007669"/>
    <property type="project" value="UniProtKB-SubCell"/>
</dbReference>
<dbReference type="STRING" id="697581.TCARB_0444"/>
<dbReference type="RefSeq" id="WP_020963017.1">
    <property type="nucleotide sequence ID" value="NZ_CP007493.1"/>
</dbReference>
<dbReference type="GO" id="GO:0055085">
    <property type="term" value="P:transmembrane transport"/>
    <property type="evidence" value="ECO:0007669"/>
    <property type="project" value="InterPro"/>
</dbReference>
<comment type="subcellular location">
    <subcellularLocation>
        <location evidence="1 7">Cell membrane</location>
        <topology evidence="1 7">Multi-pass membrane protein</topology>
    </subcellularLocation>
</comment>
<dbReference type="CDD" id="cd06261">
    <property type="entry name" value="TM_PBP2"/>
    <property type="match status" value="1"/>
</dbReference>
<organism evidence="9 10">
    <name type="scientific">Thermofilum adornatum 1505</name>
    <dbReference type="NCBI Taxonomy" id="697581"/>
    <lineage>
        <taxon>Archaea</taxon>
        <taxon>Thermoproteota</taxon>
        <taxon>Thermoprotei</taxon>
        <taxon>Thermofilales</taxon>
        <taxon>Thermofilaceae</taxon>
        <taxon>Thermofilum</taxon>
    </lineage>
</organism>
<dbReference type="EMBL" id="CP007493">
    <property type="protein sequence ID" value="AJB41516.1"/>
    <property type="molecule type" value="Genomic_DNA"/>
</dbReference>
<evidence type="ECO:0000256" key="1">
    <source>
        <dbReference type="ARBA" id="ARBA00004651"/>
    </source>
</evidence>
<evidence type="ECO:0000256" key="7">
    <source>
        <dbReference type="RuleBase" id="RU363032"/>
    </source>
</evidence>
<dbReference type="GeneID" id="25405901"/>
<feature type="transmembrane region" description="Helical" evidence="7">
    <location>
        <begin position="256"/>
        <end position="282"/>
    </location>
</feature>
<name>A0A3G1A4M1_9CREN</name>
<dbReference type="KEGG" id="tcb:TCARB_0444"/>
<reference evidence="10" key="1">
    <citation type="book" date="2010" name="EXTREMOPHILES" publisher="0:0-0">
        <title>Complete genome sequences of ten hyperthermophilic archaea reveal their metabolic capabilities and possible ecological roles.</title>
        <editorList>
            <person name="?"/>
        </editorList>
        <authorList>
            <person name="Ravin N.V."/>
            <person name="Mardanov A.V."/>
            <person name="Bonch-Osmolovskaya E.A."/>
            <person name="Skryabin K.G."/>
        </authorList>
    </citation>
    <scope>NUCLEOTIDE SEQUENCE [LARGE SCALE GENOMIC DNA]</scope>
    <source>
        <strain evidence="10">1505</strain>
    </source>
</reference>
<keyword evidence="2 7" id="KW-0813">Transport</keyword>
<accession>A0A3G1A4M1</accession>
<evidence type="ECO:0000256" key="4">
    <source>
        <dbReference type="ARBA" id="ARBA00022692"/>
    </source>
</evidence>
<dbReference type="SUPFAM" id="SSF161098">
    <property type="entry name" value="MetI-like"/>
    <property type="match status" value="1"/>
</dbReference>
<dbReference type="PANTHER" id="PTHR30193:SF37">
    <property type="entry name" value="INNER MEMBRANE ABC TRANSPORTER PERMEASE PROTEIN YCJO"/>
    <property type="match status" value="1"/>
</dbReference>
<keyword evidence="3" id="KW-1003">Cell membrane</keyword>
<sequence length="287" mass="32743">MKLREFLQKEIFLLPGLVGLGVFLYALIYTIYMSFFRYKLGFTEPTFIGLQNFVSLFNDEIFRTAVFNTIYFVIVATTLELLYGILLASLLYWSKYRYLFLPLMLVPMLLPAVNIVVIWRFLLHPDYGIVNIFLKSIGLSPIDPLNDPTWAMPTIILMDAWQMTPFVMIIILAGLSTVPREIVTAARLDGANKFQLTTKILLPLTKNVIMAVLLLRLIDAFRIFAKVQLLTRGGPGIATETLELQIYNRGVRGLEIGFGSAMSVIFILLAMVVIIPYMIMVIRGWRR</sequence>
<evidence type="ECO:0000259" key="8">
    <source>
        <dbReference type="PROSITE" id="PS50928"/>
    </source>
</evidence>
<feature type="transmembrane region" description="Helical" evidence="7">
    <location>
        <begin position="200"/>
        <end position="218"/>
    </location>
</feature>
<feature type="transmembrane region" description="Helical" evidence="7">
    <location>
        <begin position="70"/>
        <end position="93"/>
    </location>
</feature>
<dbReference type="PANTHER" id="PTHR30193">
    <property type="entry name" value="ABC TRANSPORTER PERMEASE PROTEIN"/>
    <property type="match status" value="1"/>
</dbReference>
<dbReference type="PROSITE" id="PS50928">
    <property type="entry name" value="ABC_TM1"/>
    <property type="match status" value="1"/>
</dbReference>
<dbReference type="InterPro" id="IPR035906">
    <property type="entry name" value="MetI-like_sf"/>
</dbReference>
<evidence type="ECO:0000313" key="10">
    <source>
        <dbReference type="Proteomes" id="UP000266720"/>
    </source>
</evidence>
<dbReference type="AlphaFoldDB" id="A0A3G1A4M1"/>
<protein>
    <submittedName>
        <fullName evidence="9">Maltose/maltodextrin ABC transporter, permease protein MalF</fullName>
    </submittedName>
</protein>
<feature type="transmembrane region" description="Helical" evidence="7">
    <location>
        <begin position="12"/>
        <end position="32"/>
    </location>
</feature>
<evidence type="ECO:0000313" key="9">
    <source>
        <dbReference type="EMBL" id="AJB41516.1"/>
    </source>
</evidence>
<feature type="domain" description="ABC transmembrane type-1" evidence="8">
    <location>
        <begin position="66"/>
        <end position="279"/>
    </location>
</feature>
<evidence type="ECO:0000256" key="5">
    <source>
        <dbReference type="ARBA" id="ARBA00022989"/>
    </source>
</evidence>
<keyword evidence="5 7" id="KW-1133">Transmembrane helix</keyword>
<gene>
    <name evidence="9" type="ORF">TCARB_0444</name>
</gene>
<comment type="similarity">
    <text evidence="7">Belongs to the binding-protein-dependent transport system permease family.</text>
</comment>
<evidence type="ECO:0000256" key="2">
    <source>
        <dbReference type="ARBA" id="ARBA00022448"/>
    </source>
</evidence>
<evidence type="ECO:0000256" key="3">
    <source>
        <dbReference type="ARBA" id="ARBA00022475"/>
    </source>
</evidence>
<feature type="transmembrane region" description="Helical" evidence="7">
    <location>
        <begin position="100"/>
        <end position="122"/>
    </location>
</feature>
<keyword evidence="4 7" id="KW-0812">Transmembrane</keyword>
<feature type="transmembrane region" description="Helical" evidence="7">
    <location>
        <begin position="160"/>
        <end position="179"/>
    </location>
</feature>
<keyword evidence="6 7" id="KW-0472">Membrane</keyword>
<dbReference type="Proteomes" id="UP000266720">
    <property type="component" value="Chromosome"/>
</dbReference>
<dbReference type="GeneID" id="16574016"/>
<dbReference type="InterPro" id="IPR000515">
    <property type="entry name" value="MetI-like"/>
</dbReference>
<dbReference type="Pfam" id="PF00528">
    <property type="entry name" value="BPD_transp_1"/>
    <property type="match status" value="1"/>
</dbReference>
<proteinExistence type="inferred from homology"/>